<evidence type="ECO:0000256" key="7">
    <source>
        <dbReference type="RuleBase" id="RU362118"/>
    </source>
</evidence>
<evidence type="ECO:0000256" key="4">
    <source>
        <dbReference type="ARBA" id="ARBA00023239"/>
    </source>
</evidence>
<evidence type="ECO:0000256" key="3">
    <source>
        <dbReference type="ARBA" id="ARBA00022898"/>
    </source>
</evidence>
<dbReference type="eggNOG" id="COG0626">
    <property type="taxonomic scope" value="Bacteria"/>
</dbReference>
<dbReference type="InterPro" id="IPR015421">
    <property type="entry name" value="PyrdxlP-dep_Trfase_major"/>
</dbReference>
<dbReference type="NCBIfam" id="TIGR01324">
    <property type="entry name" value="cysta_beta_ly_B"/>
    <property type="match status" value="1"/>
</dbReference>
<dbReference type="GO" id="GO:0047804">
    <property type="term" value="F:cysteine-S-conjugate beta-lyase activity"/>
    <property type="evidence" value="ECO:0007669"/>
    <property type="project" value="InterPro"/>
</dbReference>
<dbReference type="SUPFAM" id="SSF53383">
    <property type="entry name" value="PLP-dependent transferases"/>
    <property type="match status" value="1"/>
</dbReference>
<evidence type="ECO:0000256" key="6">
    <source>
        <dbReference type="PIRSR" id="PIRSR001434-2"/>
    </source>
</evidence>
<dbReference type="HOGENOM" id="CLU_018986_5_1_5"/>
<dbReference type="InterPro" id="IPR015422">
    <property type="entry name" value="PyrdxlP-dep_Trfase_small"/>
</dbReference>
<gene>
    <name evidence="8" type="ORF">ME5_01224</name>
</gene>
<dbReference type="STRING" id="1094558.ME5_01224"/>
<comment type="catalytic activity">
    <reaction evidence="5">
        <text>L,L-cystathionine + H2O = L-homocysteine + pyruvate + NH4(+)</text>
        <dbReference type="Rhea" id="RHEA:13965"/>
        <dbReference type="ChEBI" id="CHEBI:15361"/>
        <dbReference type="ChEBI" id="CHEBI:15377"/>
        <dbReference type="ChEBI" id="CHEBI:28938"/>
        <dbReference type="ChEBI" id="CHEBI:58161"/>
        <dbReference type="ChEBI" id="CHEBI:58199"/>
    </reaction>
</comment>
<name>J0ZK16_9HYPH</name>
<dbReference type="CDD" id="cd00614">
    <property type="entry name" value="CGS_like"/>
    <property type="match status" value="1"/>
</dbReference>
<dbReference type="InterPro" id="IPR015424">
    <property type="entry name" value="PyrdxlP-dep_Trfase"/>
</dbReference>
<comment type="caution">
    <text evidence="8">The sequence shown here is derived from an EMBL/GenBank/DDBJ whole genome shotgun (WGS) entry which is preliminary data.</text>
</comment>
<dbReference type="PANTHER" id="PTHR43500:SF1">
    <property type="entry name" value="CYSTATHIONINE BETA-LYASE-RELATED"/>
    <property type="match status" value="1"/>
</dbReference>
<comment type="cofactor">
    <cofactor evidence="1 7">
        <name>pyridoxal 5'-phosphate</name>
        <dbReference type="ChEBI" id="CHEBI:597326"/>
    </cofactor>
</comment>
<dbReference type="InterPro" id="IPR000277">
    <property type="entry name" value="Cys/Met-Metab_PyrdxlP-dep_enz"/>
</dbReference>
<evidence type="ECO:0000256" key="5">
    <source>
        <dbReference type="ARBA" id="ARBA00047517"/>
    </source>
</evidence>
<dbReference type="GO" id="GO:0030170">
    <property type="term" value="F:pyridoxal phosphate binding"/>
    <property type="evidence" value="ECO:0007669"/>
    <property type="project" value="InterPro"/>
</dbReference>
<accession>J0ZK16</accession>
<dbReference type="PIRSF" id="PIRSF001434">
    <property type="entry name" value="CGS"/>
    <property type="match status" value="1"/>
</dbReference>
<keyword evidence="9" id="KW-1185">Reference proteome</keyword>
<dbReference type="Gene3D" id="3.40.640.10">
    <property type="entry name" value="Type I PLP-dependent aspartate aminotransferase-like (Major domain)"/>
    <property type="match status" value="1"/>
</dbReference>
<sequence length="390" mass="42689">MISKNEKKTLGVNTSLAHSGNHPNDFFGFVNPPIVRASTVLFPDAITLKTENQTYTYGTHGTPTTDALCHAVDALEGSVKTVLVPSGLAAITTPLLGALKSGDHVLIVDSVYAPTRRFADNMLKKFNIEVEYYDPLIGANIEALMKENTKVVFTESPGSNTFEIQDIPAISKIAHQYNALVMIDNTWATPLFFKPLEHGVDISIQAATKYPTGHADILMGFISGNDRAAHIIDYTHMVLGMSVAGDDAYTALRSMRTMGIRLAHQSQTAHKLARWLESQPQISQVLHPALESHEGHTLWKRDFSGASAIFSIVLRKGGEEEAHAFLNALKIFGLGYSWGGYESLAIQVNLDDRTVSKSKYSGPVLRLQIGIEDFPDLKEDIQKGLIATNI</sequence>
<reference evidence="8 9" key="1">
    <citation type="submission" date="2012-03" db="EMBL/GenBank/DDBJ databases">
        <title>The Genome Sequence of Bartonella tamiae Th239.</title>
        <authorList>
            <consortium name="The Broad Institute Genome Sequencing Platform"/>
            <consortium name="The Broad Institute Genome Sequencing Center for Infectious Disease"/>
            <person name="Feldgarden M."/>
            <person name="Kirby J."/>
            <person name="Kosoy M."/>
            <person name="Birtles R."/>
            <person name="Probert W.S."/>
            <person name="Chiaraviglio L."/>
            <person name="Young S.K."/>
            <person name="Zeng Q."/>
            <person name="Gargeya S."/>
            <person name="Fitzgerald M."/>
            <person name="Haas B."/>
            <person name="Abouelleil A."/>
            <person name="Alvarado L."/>
            <person name="Arachchi H.M."/>
            <person name="Berlin A."/>
            <person name="Chapman S.B."/>
            <person name="Gearin G."/>
            <person name="Goldberg J."/>
            <person name="Griggs A."/>
            <person name="Gujja S."/>
            <person name="Hansen M."/>
            <person name="Heiman D."/>
            <person name="Howarth C."/>
            <person name="Larimer J."/>
            <person name="Lui A."/>
            <person name="MacDonald P.J.P."/>
            <person name="McCowen C."/>
            <person name="Montmayeur A."/>
            <person name="Murphy C."/>
            <person name="Neiman D."/>
            <person name="Pearson M."/>
            <person name="Priest M."/>
            <person name="Roberts A."/>
            <person name="Saif S."/>
            <person name="Shea T."/>
            <person name="Sisk P."/>
            <person name="Stolte C."/>
            <person name="Sykes S."/>
            <person name="Wortman J."/>
            <person name="Nusbaum C."/>
            <person name="Birren B."/>
        </authorList>
    </citation>
    <scope>NUCLEOTIDE SEQUENCE [LARGE SCALE GENOMIC DNA]</scope>
    <source>
        <strain evidence="8 9">Th239</strain>
    </source>
</reference>
<dbReference type="Proteomes" id="UP000008952">
    <property type="component" value="Unassembled WGS sequence"/>
</dbReference>
<dbReference type="Gene3D" id="3.90.1150.10">
    <property type="entry name" value="Aspartate Aminotransferase, domain 1"/>
    <property type="match status" value="1"/>
</dbReference>
<proteinExistence type="inferred from homology"/>
<evidence type="ECO:0000256" key="1">
    <source>
        <dbReference type="ARBA" id="ARBA00001933"/>
    </source>
</evidence>
<dbReference type="GO" id="GO:0019450">
    <property type="term" value="P:L-cysteine catabolic process to pyruvate"/>
    <property type="evidence" value="ECO:0007669"/>
    <property type="project" value="TreeGrafter"/>
</dbReference>
<dbReference type="OrthoDB" id="9790858at2"/>
<dbReference type="EMBL" id="AIMB01000008">
    <property type="protein sequence ID" value="EJF88673.1"/>
    <property type="molecule type" value="Genomic_DNA"/>
</dbReference>
<dbReference type="PANTHER" id="PTHR43500">
    <property type="entry name" value="CYSTATHIONINE BETA-LYASE-RELATED"/>
    <property type="match status" value="1"/>
</dbReference>
<dbReference type="GO" id="GO:0019346">
    <property type="term" value="P:transsulfuration"/>
    <property type="evidence" value="ECO:0007669"/>
    <property type="project" value="InterPro"/>
</dbReference>
<keyword evidence="3 6" id="KW-0663">Pyridoxal phosphate</keyword>
<dbReference type="FunFam" id="3.40.640.10:FF:000046">
    <property type="entry name" value="Cystathionine gamma-lyase"/>
    <property type="match status" value="1"/>
</dbReference>
<protein>
    <submittedName>
        <fullName evidence="8">Cystathionine beta-lyase</fullName>
    </submittedName>
</protein>
<dbReference type="InterPro" id="IPR006233">
    <property type="entry name" value="Cys_b_lyase_bac"/>
</dbReference>
<keyword evidence="4 8" id="KW-0456">Lyase</keyword>
<dbReference type="AlphaFoldDB" id="J0ZK16"/>
<evidence type="ECO:0000256" key="2">
    <source>
        <dbReference type="ARBA" id="ARBA00009077"/>
    </source>
</evidence>
<comment type="similarity">
    <text evidence="2 7">Belongs to the trans-sulfuration enzymes family.</text>
</comment>
<dbReference type="Pfam" id="PF01053">
    <property type="entry name" value="Cys_Met_Meta_PP"/>
    <property type="match status" value="1"/>
</dbReference>
<evidence type="ECO:0000313" key="8">
    <source>
        <dbReference type="EMBL" id="EJF88673.1"/>
    </source>
</evidence>
<organism evidence="8 9">
    <name type="scientific">Bartonella tamiae Th239</name>
    <dbReference type="NCBI Taxonomy" id="1094558"/>
    <lineage>
        <taxon>Bacteria</taxon>
        <taxon>Pseudomonadati</taxon>
        <taxon>Pseudomonadota</taxon>
        <taxon>Alphaproteobacteria</taxon>
        <taxon>Hyphomicrobiales</taxon>
        <taxon>Bartonellaceae</taxon>
        <taxon>Bartonella</taxon>
    </lineage>
</organism>
<evidence type="ECO:0000313" key="9">
    <source>
        <dbReference type="Proteomes" id="UP000008952"/>
    </source>
</evidence>
<dbReference type="PATRIC" id="fig|1094558.3.peg.1323"/>
<feature type="modified residue" description="N6-(pyridoxal phosphate)lysine" evidence="6">
    <location>
        <position position="209"/>
    </location>
</feature>
<dbReference type="NCBIfam" id="NF004626">
    <property type="entry name" value="PRK05967.1"/>
    <property type="match status" value="1"/>
</dbReference>